<sequence>MYTMRLLKYALCMCDKESFDETLVLVKTSMLVNKVLQFTQHSILSSKSSAPLCILYSFDACALPGYETMKLASRFAIAEHKNLRQEAKARNTIAFKLIYRFSLNNEQTC</sequence>
<evidence type="ECO:0000313" key="1">
    <source>
        <dbReference type="EMBL" id="RQM17572.1"/>
    </source>
</evidence>
<dbReference type="AlphaFoldDB" id="A0A3R7WTL7"/>
<name>A0A3R7WTL7_9STRA</name>
<proteinExistence type="predicted"/>
<dbReference type="VEuPathDB" id="FungiDB:DD237_003125"/>
<reference evidence="1 2" key="1">
    <citation type="submission" date="2018-06" db="EMBL/GenBank/DDBJ databases">
        <title>Comparative genomics of downy mildews reveals potential adaptations to biotrophy.</title>
        <authorList>
            <person name="Fletcher K."/>
            <person name="Klosterman S.J."/>
            <person name="Derevnina L."/>
            <person name="Martin F."/>
            <person name="Koike S."/>
            <person name="Reyes Chin-Wo S."/>
            <person name="Mou B."/>
            <person name="Michelmore R."/>
        </authorList>
    </citation>
    <scope>NUCLEOTIDE SEQUENCE [LARGE SCALE GENOMIC DNA]</scope>
    <source>
        <strain evidence="1 2">R13</strain>
    </source>
</reference>
<dbReference type="Proteomes" id="UP000286097">
    <property type="component" value="Unassembled WGS sequence"/>
</dbReference>
<evidence type="ECO:0000313" key="2">
    <source>
        <dbReference type="Proteomes" id="UP000286097"/>
    </source>
</evidence>
<dbReference type="EMBL" id="QKXF01000093">
    <property type="protein sequence ID" value="RQM17572.1"/>
    <property type="molecule type" value="Genomic_DNA"/>
</dbReference>
<accession>A0A3R7WTL7</accession>
<comment type="caution">
    <text evidence="1">The sequence shown here is derived from an EMBL/GenBank/DDBJ whole genome shotgun (WGS) entry which is preliminary data.</text>
</comment>
<protein>
    <submittedName>
        <fullName evidence="1">Uncharacterized protein</fullName>
    </submittedName>
</protein>
<organism evidence="1 2">
    <name type="scientific">Peronospora effusa</name>
    <dbReference type="NCBI Taxonomy" id="542832"/>
    <lineage>
        <taxon>Eukaryota</taxon>
        <taxon>Sar</taxon>
        <taxon>Stramenopiles</taxon>
        <taxon>Oomycota</taxon>
        <taxon>Peronosporomycetes</taxon>
        <taxon>Peronosporales</taxon>
        <taxon>Peronosporaceae</taxon>
        <taxon>Peronospora</taxon>
    </lineage>
</organism>
<gene>
    <name evidence="1" type="ORF">DD237_003125</name>
</gene>